<reference evidence="1 2" key="1">
    <citation type="submission" date="2019-06" db="EMBL/GenBank/DDBJ databases">
        <title>A chromosomal-level reference genome of Carpinus fangiana (Coryloideae, Betulaceae).</title>
        <authorList>
            <person name="Yang X."/>
            <person name="Wang Z."/>
            <person name="Zhang L."/>
            <person name="Hao G."/>
            <person name="Liu J."/>
            <person name="Yang Y."/>
        </authorList>
    </citation>
    <scope>NUCLEOTIDE SEQUENCE [LARGE SCALE GENOMIC DNA]</scope>
    <source>
        <strain evidence="1">Cfa_2016G</strain>
        <tissue evidence="1">Leaf</tissue>
    </source>
</reference>
<proteinExistence type="predicted"/>
<sequence>MSTPGAELHMKDEFVGLVTNFTEVADLFDSLLSLVKSPRDKATVLRLKFREIKRRLEAIKGWAEDSPEPASEFVTTVLYLRRILSPLLYSLCKCIPDLTEVISFGSGTNSRESSTPLEARHWDDSANSARLLEIAAEFEGALDPFHPVWRKSWPLITYFTPRLKLVHLEEILKVEMANRKHSDGASKISSLFVEDEHLFPKLLSAMVDLNQVAFGGLQNPEKNRPSLLSAFHRITRPEIRKEWARIEWQCVSMWTFLPFVAANQNRIVGSCCTATTDLMKSP</sequence>
<evidence type="ECO:0000313" key="1">
    <source>
        <dbReference type="EMBL" id="KAB8338784.1"/>
    </source>
</evidence>
<dbReference type="EMBL" id="VIBQ01000010">
    <property type="protein sequence ID" value="KAB8338784.1"/>
    <property type="molecule type" value="Genomic_DNA"/>
</dbReference>
<comment type="caution">
    <text evidence="1">The sequence shown here is derived from an EMBL/GenBank/DDBJ whole genome shotgun (WGS) entry which is preliminary data.</text>
</comment>
<keyword evidence="2" id="KW-1185">Reference proteome</keyword>
<evidence type="ECO:0000313" key="2">
    <source>
        <dbReference type="Proteomes" id="UP000327013"/>
    </source>
</evidence>
<dbReference type="Proteomes" id="UP000327013">
    <property type="component" value="Unassembled WGS sequence"/>
</dbReference>
<protein>
    <submittedName>
        <fullName evidence="1">Uncharacterized protein</fullName>
    </submittedName>
</protein>
<gene>
    <name evidence="1" type="ORF">FH972_021729</name>
</gene>
<name>A0A5N6KQT7_9ROSI</name>
<accession>A0A5N6KQT7</accession>
<organism evidence="1 2">
    <name type="scientific">Carpinus fangiana</name>
    <dbReference type="NCBI Taxonomy" id="176857"/>
    <lineage>
        <taxon>Eukaryota</taxon>
        <taxon>Viridiplantae</taxon>
        <taxon>Streptophyta</taxon>
        <taxon>Embryophyta</taxon>
        <taxon>Tracheophyta</taxon>
        <taxon>Spermatophyta</taxon>
        <taxon>Magnoliopsida</taxon>
        <taxon>eudicotyledons</taxon>
        <taxon>Gunneridae</taxon>
        <taxon>Pentapetalae</taxon>
        <taxon>rosids</taxon>
        <taxon>fabids</taxon>
        <taxon>Fagales</taxon>
        <taxon>Betulaceae</taxon>
        <taxon>Carpinus</taxon>
    </lineage>
</organism>
<dbReference type="AlphaFoldDB" id="A0A5N6KQT7"/>